<dbReference type="Proteomes" id="UP000193922">
    <property type="component" value="Unassembled WGS sequence"/>
</dbReference>
<gene>
    <name evidence="2" type="ORF">DL89DRAFT_267958</name>
</gene>
<dbReference type="Pfam" id="PF08495">
    <property type="entry name" value="FIST"/>
    <property type="match status" value="1"/>
</dbReference>
<protein>
    <recommendedName>
        <fullName evidence="1">FIST domain-containing protein</fullName>
    </recommendedName>
</protein>
<dbReference type="GeneID" id="63804381"/>
<dbReference type="InterPro" id="IPR013702">
    <property type="entry name" value="FIST_domain_N"/>
</dbReference>
<reference evidence="2 3" key="1">
    <citation type="submission" date="2016-07" db="EMBL/GenBank/DDBJ databases">
        <title>Pervasive Adenine N6-methylation of Active Genes in Fungi.</title>
        <authorList>
            <consortium name="DOE Joint Genome Institute"/>
            <person name="Mondo S.J."/>
            <person name="Dannebaum R.O."/>
            <person name="Kuo R.C."/>
            <person name="Labutti K."/>
            <person name="Haridas S."/>
            <person name="Kuo A."/>
            <person name="Salamov A."/>
            <person name="Ahrendt S.R."/>
            <person name="Lipzen A."/>
            <person name="Sullivan W."/>
            <person name="Andreopoulos W.B."/>
            <person name="Clum A."/>
            <person name="Lindquist E."/>
            <person name="Daum C."/>
            <person name="Ramamoorthy G.K."/>
            <person name="Gryganskyi A."/>
            <person name="Culley D."/>
            <person name="Magnuson J.K."/>
            <person name="James T.Y."/>
            <person name="O'Malley M.A."/>
            <person name="Stajich J.E."/>
            <person name="Spatafora J.W."/>
            <person name="Visel A."/>
            <person name="Grigoriev I.V."/>
        </authorList>
    </citation>
    <scope>NUCLEOTIDE SEQUENCE [LARGE SCALE GENOMIC DNA]</scope>
    <source>
        <strain evidence="2 3">ATCC 12442</strain>
    </source>
</reference>
<comment type="caution">
    <text evidence="2">The sequence shown here is derived from an EMBL/GenBank/DDBJ whole genome shotgun (WGS) entry which is preliminary data.</text>
</comment>
<evidence type="ECO:0000313" key="3">
    <source>
        <dbReference type="Proteomes" id="UP000193922"/>
    </source>
</evidence>
<evidence type="ECO:0000259" key="1">
    <source>
        <dbReference type="Pfam" id="PF08495"/>
    </source>
</evidence>
<evidence type="ECO:0000313" key="2">
    <source>
        <dbReference type="EMBL" id="ORX68919.1"/>
    </source>
</evidence>
<name>A0A1Y1W5W1_9FUNG</name>
<dbReference type="OrthoDB" id="10251508at2759"/>
<dbReference type="AlphaFoldDB" id="A0A1Y1W5W1"/>
<dbReference type="EMBL" id="MCFD01000008">
    <property type="protein sequence ID" value="ORX68919.1"/>
    <property type="molecule type" value="Genomic_DNA"/>
</dbReference>
<organism evidence="2 3">
    <name type="scientific">Linderina pennispora</name>
    <dbReference type="NCBI Taxonomy" id="61395"/>
    <lineage>
        <taxon>Eukaryota</taxon>
        <taxon>Fungi</taxon>
        <taxon>Fungi incertae sedis</taxon>
        <taxon>Zoopagomycota</taxon>
        <taxon>Kickxellomycotina</taxon>
        <taxon>Kickxellomycetes</taxon>
        <taxon>Kickxellales</taxon>
        <taxon>Kickxellaceae</taxon>
        <taxon>Linderina</taxon>
    </lineage>
</organism>
<accession>A0A1Y1W5W1</accession>
<dbReference type="RefSeq" id="XP_040742651.1">
    <property type="nucleotide sequence ID" value="XM_040887733.1"/>
</dbReference>
<proteinExistence type="predicted"/>
<keyword evidence="3" id="KW-1185">Reference proteome</keyword>
<sequence>MLAFNTRQLLRHTGGRGARQLWLSAVSTDPSAAAAISEISQHIRAKIGTRTSSQPDSCFVLVSQTYPAPSIDRLSAALARQLTSGTGHQVNVAGTVVDRVMAGDAGKVTAVPGIAILYHTQSADTHAKSKLTGRPFYIGDMHGRQRLREVAVGRWHNEMTDRRKHAASVEARWSRGESSVTQAGSHLVLPKELADIEDAKSVRMILLASDKESRQVLDALDARFPTATKIGVVGTQTPFVNGREFTLFGMSQVHDSGVVGLAFVDTDNNSSGDDFAAAEVACHGLVAVTEPQRIVRCKGNVVLELEDGEAARTLIAAVRRRRLETSGQGLDHRLFAKIIDGSSSLVLQVTGGDPAKGGLAIDTLKDISAGQSIQFLMRADYQAEPLSSLEVPGGGSDKLAVVLAADDIAVANQATGDAGSTGVASSVFGGVTEGGFIFGKHSHTPAKPHSIFAGSSESAVPGSTLTLHIDGTMG</sequence>
<feature type="domain" description="FIST" evidence="1">
    <location>
        <begin position="75"/>
        <end position="306"/>
    </location>
</feature>